<dbReference type="GO" id="GO:0006357">
    <property type="term" value="P:regulation of transcription by RNA polymerase II"/>
    <property type="evidence" value="ECO:0007669"/>
    <property type="project" value="TreeGrafter"/>
</dbReference>
<dbReference type="InterPro" id="IPR012337">
    <property type="entry name" value="RNaseH-like_sf"/>
</dbReference>
<dbReference type="InterPro" id="IPR008906">
    <property type="entry name" value="HATC_C_dom"/>
</dbReference>
<dbReference type="SUPFAM" id="SSF53098">
    <property type="entry name" value="Ribonuclease H-like"/>
    <property type="match status" value="1"/>
</dbReference>
<dbReference type="Pfam" id="PF05699">
    <property type="entry name" value="Dimer_Tnp_hAT"/>
    <property type="match status" value="1"/>
</dbReference>
<dbReference type="PANTHER" id="PTHR46169">
    <property type="entry name" value="DNA REPLICATION-RELATED ELEMENT FACTOR, ISOFORM A"/>
    <property type="match status" value="1"/>
</dbReference>
<dbReference type="AlphaFoldDB" id="A0A0C9XJR4"/>
<protein>
    <recommendedName>
        <fullName evidence="1">HAT C-terminal dimerisation domain-containing protein</fullName>
    </recommendedName>
</protein>
<keyword evidence="3" id="KW-1185">Reference proteome</keyword>
<proteinExistence type="predicted"/>
<dbReference type="InterPro" id="IPR052717">
    <property type="entry name" value="Vacuolar_transposase_reg"/>
</dbReference>
<reference evidence="2 3" key="1">
    <citation type="submission" date="2014-04" db="EMBL/GenBank/DDBJ databases">
        <authorList>
            <consortium name="DOE Joint Genome Institute"/>
            <person name="Kuo A."/>
            <person name="Kohler A."/>
            <person name="Costa M.D."/>
            <person name="Nagy L.G."/>
            <person name="Floudas D."/>
            <person name="Copeland A."/>
            <person name="Barry K.W."/>
            <person name="Cichocki N."/>
            <person name="Veneault-Fourrey C."/>
            <person name="LaButti K."/>
            <person name="Lindquist E.A."/>
            <person name="Lipzen A."/>
            <person name="Lundell T."/>
            <person name="Morin E."/>
            <person name="Murat C."/>
            <person name="Sun H."/>
            <person name="Tunlid A."/>
            <person name="Henrissat B."/>
            <person name="Grigoriev I.V."/>
            <person name="Hibbett D.S."/>
            <person name="Martin F."/>
            <person name="Nordberg H.P."/>
            <person name="Cantor M.N."/>
            <person name="Hua S.X."/>
        </authorList>
    </citation>
    <scope>NUCLEOTIDE SEQUENCE [LARGE SCALE GENOMIC DNA]</scope>
    <source>
        <strain evidence="2 3">441</strain>
    </source>
</reference>
<evidence type="ECO:0000313" key="3">
    <source>
        <dbReference type="Proteomes" id="UP000054018"/>
    </source>
</evidence>
<feature type="domain" description="HAT C-terminal dimerisation" evidence="1">
    <location>
        <begin position="219"/>
        <end position="294"/>
    </location>
</feature>
<gene>
    <name evidence="2" type="ORF">PISMIDRAFT_18700</name>
</gene>
<dbReference type="HOGENOM" id="CLU_771867_0_0_1"/>
<dbReference type="OrthoDB" id="3253416at2759"/>
<dbReference type="GO" id="GO:0005634">
    <property type="term" value="C:nucleus"/>
    <property type="evidence" value="ECO:0007669"/>
    <property type="project" value="TreeGrafter"/>
</dbReference>
<name>A0A0C9XJR4_9AGAM</name>
<dbReference type="EMBL" id="KN834076">
    <property type="protein sequence ID" value="KIK12505.1"/>
    <property type="molecule type" value="Genomic_DNA"/>
</dbReference>
<dbReference type="PANTHER" id="PTHR46169:SF29">
    <property type="entry name" value="DNA REPLICATION-RELATED ELEMENT FACTOR, ISOFORM A"/>
    <property type="match status" value="1"/>
</dbReference>
<accession>A0A0C9XJR4</accession>
<dbReference type="Proteomes" id="UP000054018">
    <property type="component" value="Unassembled WGS sequence"/>
</dbReference>
<sequence length="359" mass="40940">MARTATLHGKRVCPKLSNGQKEERCTRQMKLASDIAGAQRAYAQEARDIAQNHGRSLKWTCVQLLKSQNLRDRRRINSWNAFIRAKLCDANSGRDRGDRVKLTQFVAQNKDDLLVAYKNLTPAQQEAYNAEVQVARDTKVMVVHSNPKAISHTVSATFANMDQEMKEYCRLKVPEDAITHSSSQFDLLDALAQQFNICDMALGGPRPTEQQSMREEYQLYINDGYVPETMDPLKFWEVNRMQFPTLFAIAMDYLPIQASSIPCERVFSSSAEMDTKKRNQIGPILMEALQMLKYHLKQEQLDFMVNWTISPESLVEDEPEEPAKGTRRHDIQLSSLDTLLDRSVAEDGDDLSTDVEIFV</sequence>
<dbReference type="GO" id="GO:0046983">
    <property type="term" value="F:protein dimerization activity"/>
    <property type="evidence" value="ECO:0007669"/>
    <property type="project" value="InterPro"/>
</dbReference>
<organism evidence="2 3">
    <name type="scientific">Pisolithus microcarpus 441</name>
    <dbReference type="NCBI Taxonomy" id="765257"/>
    <lineage>
        <taxon>Eukaryota</taxon>
        <taxon>Fungi</taxon>
        <taxon>Dikarya</taxon>
        <taxon>Basidiomycota</taxon>
        <taxon>Agaricomycotina</taxon>
        <taxon>Agaricomycetes</taxon>
        <taxon>Agaricomycetidae</taxon>
        <taxon>Boletales</taxon>
        <taxon>Sclerodermatineae</taxon>
        <taxon>Pisolithaceae</taxon>
        <taxon>Pisolithus</taxon>
    </lineage>
</organism>
<evidence type="ECO:0000313" key="2">
    <source>
        <dbReference type="EMBL" id="KIK12505.1"/>
    </source>
</evidence>
<reference evidence="3" key="2">
    <citation type="submission" date="2015-01" db="EMBL/GenBank/DDBJ databases">
        <title>Evolutionary Origins and Diversification of the Mycorrhizal Mutualists.</title>
        <authorList>
            <consortium name="DOE Joint Genome Institute"/>
            <consortium name="Mycorrhizal Genomics Consortium"/>
            <person name="Kohler A."/>
            <person name="Kuo A."/>
            <person name="Nagy L.G."/>
            <person name="Floudas D."/>
            <person name="Copeland A."/>
            <person name="Barry K.W."/>
            <person name="Cichocki N."/>
            <person name="Veneault-Fourrey C."/>
            <person name="LaButti K."/>
            <person name="Lindquist E.A."/>
            <person name="Lipzen A."/>
            <person name="Lundell T."/>
            <person name="Morin E."/>
            <person name="Murat C."/>
            <person name="Riley R."/>
            <person name="Ohm R."/>
            <person name="Sun H."/>
            <person name="Tunlid A."/>
            <person name="Henrissat B."/>
            <person name="Grigoriev I.V."/>
            <person name="Hibbett D.S."/>
            <person name="Martin F."/>
        </authorList>
    </citation>
    <scope>NUCLEOTIDE SEQUENCE [LARGE SCALE GENOMIC DNA]</scope>
    <source>
        <strain evidence="3">441</strain>
    </source>
</reference>
<evidence type="ECO:0000259" key="1">
    <source>
        <dbReference type="Pfam" id="PF05699"/>
    </source>
</evidence>